<proteinExistence type="predicted"/>
<evidence type="ECO:0000313" key="2">
    <source>
        <dbReference type="Proteomes" id="UP000509658"/>
    </source>
</evidence>
<protein>
    <submittedName>
        <fullName evidence="1">Uncharacterized protein</fullName>
    </submittedName>
</protein>
<sequence length="146" mass="16590">MSAQIIEQCKIDFDIETSDERAFEDVESYNSVLLALHGRNDSDELNPHHFQRLFNAQRSAFCSPFTLGTLEYIEMARESNILDFLLDIYLVMAEHSGPDRDLAGVIIDNSALSLSRDDAMELLGYMLECELLTQTYLRCNLQSANS</sequence>
<accession>A0A6N0HY13</accession>
<evidence type="ECO:0000313" key="1">
    <source>
        <dbReference type="EMBL" id="QKQ27171.1"/>
    </source>
</evidence>
<organism evidence="1 2">
    <name type="scientific">Candidatus Reidiella endopervernicosa</name>
    <dbReference type="NCBI Taxonomy" id="2738883"/>
    <lineage>
        <taxon>Bacteria</taxon>
        <taxon>Pseudomonadati</taxon>
        <taxon>Pseudomonadota</taxon>
        <taxon>Gammaproteobacteria</taxon>
        <taxon>Candidatus Reidiella</taxon>
    </lineage>
</organism>
<dbReference type="EMBL" id="CP054491">
    <property type="protein sequence ID" value="QKQ27171.1"/>
    <property type="molecule type" value="Genomic_DNA"/>
</dbReference>
<keyword evidence="2" id="KW-1185">Reference proteome</keyword>
<name>A0A6N0HY13_9GAMM</name>
<reference evidence="1 2" key="1">
    <citation type="submission" date="2020-05" db="EMBL/GenBank/DDBJ databases">
        <title>Horizontal transmission and recombination maintain forever young bacterial symbiont genomes.</title>
        <authorList>
            <person name="Russell S.L."/>
            <person name="Pepper-Tunick E."/>
            <person name="Svedberg J."/>
            <person name="Byrne A."/>
            <person name="Ruelas Castillo J."/>
            <person name="Vollmers C."/>
            <person name="Beinart R.A."/>
            <person name="Corbett-Detig R."/>
        </authorList>
    </citation>
    <scope>NUCLEOTIDE SEQUENCE [LARGE SCALE GENOMIC DNA]</scope>
    <source>
        <strain evidence="1">Santa_Monica_outfall</strain>
    </source>
</reference>
<dbReference type="AlphaFoldDB" id="A0A6N0HY13"/>
<dbReference type="RefSeq" id="WP_174673350.1">
    <property type="nucleotide sequence ID" value="NZ_CP054491.1"/>
</dbReference>
<gene>
    <name evidence="1" type="ORF">HUE57_13380</name>
</gene>
<dbReference type="Proteomes" id="UP000509658">
    <property type="component" value="Chromosome"/>
</dbReference>
<dbReference type="KEGG" id="rev:HUE57_13380"/>